<dbReference type="GO" id="GO:0001097">
    <property type="term" value="F:TFIIH-class transcription factor complex binding"/>
    <property type="evidence" value="ECO:0007669"/>
    <property type="project" value="TreeGrafter"/>
</dbReference>
<reference evidence="1 2" key="2">
    <citation type="journal article" date="2015" name="Eukaryot. Cell">
        <title>Genetic mapping reveals that sinefungin resistance in Toxoplasma gondii is controlled by a putative amino acid transporter locus that can be used as a negative selectable marker.</title>
        <authorList>
            <person name="Behnke M.S."/>
            <person name="Khan A."/>
            <person name="Sibley L.D."/>
        </authorList>
    </citation>
    <scope>NUCLEOTIDE SEQUENCE [LARGE SCALE GENOMIC DNA]</scope>
    <source>
        <strain evidence="1 2">VAND</strain>
    </source>
</reference>
<dbReference type="AlphaFoldDB" id="A0A086Q3J1"/>
<reference evidence="1 2" key="1">
    <citation type="submission" date="2014-08" db="EMBL/GenBank/DDBJ databases">
        <authorList>
            <person name="Sibley D."/>
            <person name="Venepally P."/>
            <person name="Karamycheva S."/>
            <person name="Hadjithomas M."/>
            <person name="Khan A."/>
            <person name="Brunk B."/>
            <person name="Roos D."/>
            <person name="Caler E."/>
            <person name="Lorenzi H."/>
        </authorList>
    </citation>
    <scope>NUCLEOTIDE SEQUENCE [LARGE SCALE GENOMIC DNA]</scope>
    <source>
        <strain evidence="1 2">VAND</strain>
    </source>
</reference>
<dbReference type="GO" id="GO:0006367">
    <property type="term" value="P:transcription initiation at RNA polymerase II promoter"/>
    <property type="evidence" value="ECO:0007669"/>
    <property type="project" value="InterPro"/>
</dbReference>
<dbReference type="Proteomes" id="UP000028840">
    <property type="component" value="Unassembled WGS sequence"/>
</dbReference>
<dbReference type="EMBL" id="AEYJ02000808">
    <property type="protein sequence ID" value="KFH07173.1"/>
    <property type="molecule type" value="Genomic_DNA"/>
</dbReference>
<sequence length="395" mass="43028">MAFASDISKMMMAARPPPNRLLSGGSSLLQRSQSSGSLASQLSFSSRGSLPSGTQEQQFLAATAAQSRPPAKNAFLASSLEANARLRLSPGAEGKSRGSATVQGAQANSQGMVVLFRGQQTGVGFLLNKLLEVLKKEAGRSFHVKEVEKSLIQIGFSGLHPFFQPNSEFVKLLSSNERVAYNPGARTLAFHNPYQTITSCSALLAKVQHEGALTGLKVDSELLCAHADMTEWINSLLATRQVRALRCNNNHLRGKRKCAAIGATALGGTTNSAAVCDIYATRKCANCRQNLCGLLLYPLGEEIYEQARMDLDAEVKGLWDSIVLPPLEDIIKQCDPSRSLSRQNALAAAQEKTQLKRRADAKRVSRFRSKFRRIHNTHLFTAEELRAFTNEQAPQ</sequence>
<accession>A0A086Q3J1</accession>
<comment type="caution">
    <text evidence="1">The sequence shown here is derived from an EMBL/GenBank/DDBJ whole genome shotgun (WGS) entry which is preliminary data.</text>
</comment>
<dbReference type="VEuPathDB" id="ToxoDB:TGVAND_203358"/>
<dbReference type="PANTHER" id="PTHR12716:SF8">
    <property type="entry name" value="TRANSCRIPTION INITIATION FACTOR IIE SUBUNIT BETA"/>
    <property type="match status" value="1"/>
</dbReference>
<evidence type="ECO:0000313" key="2">
    <source>
        <dbReference type="Proteomes" id="UP000028840"/>
    </source>
</evidence>
<dbReference type="OrthoDB" id="330678at2759"/>
<evidence type="ECO:0000313" key="1">
    <source>
        <dbReference type="EMBL" id="KFH07173.1"/>
    </source>
</evidence>
<organism evidence="1 2">
    <name type="scientific">Toxoplasma gondii VAND</name>
    <dbReference type="NCBI Taxonomy" id="933077"/>
    <lineage>
        <taxon>Eukaryota</taxon>
        <taxon>Sar</taxon>
        <taxon>Alveolata</taxon>
        <taxon>Apicomplexa</taxon>
        <taxon>Conoidasida</taxon>
        <taxon>Coccidia</taxon>
        <taxon>Eucoccidiorida</taxon>
        <taxon>Eimeriorina</taxon>
        <taxon>Sarcocystidae</taxon>
        <taxon>Toxoplasma</taxon>
    </lineage>
</organism>
<protein>
    <submittedName>
        <fullName evidence="1">Uncharacterized protein</fullName>
    </submittedName>
</protein>
<dbReference type="PANTHER" id="PTHR12716">
    <property type="entry name" value="TRANSCRIPTION INITIATION FACTOR IIE, BETA SUBUNIT"/>
    <property type="match status" value="1"/>
</dbReference>
<proteinExistence type="predicted"/>
<gene>
    <name evidence="1" type="ORF">TGVAND_203358</name>
</gene>
<dbReference type="InterPro" id="IPR016656">
    <property type="entry name" value="TFIIE-bsu"/>
</dbReference>
<dbReference type="GO" id="GO:0005673">
    <property type="term" value="C:transcription factor TFIIE complex"/>
    <property type="evidence" value="ECO:0007669"/>
    <property type="project" value="InterPro"/>
</dbReference>
<name>A0A086Q3J1_TOXGO</name>